<feature type="domain" description="SRCR" evidence="21">
    <location>
        <begin position="1076"/>
        <end position="1174"/>
    </location>
</feature>
<evidence type="ECO:0000256" key="16">
    <source>
        <dbReference type="SAM" id="MobiDB-lite"/>
    </source>
</evidence>
<dbReference type="Gene3D" id="3.30.40.10">
    <property type="entry name" value="Zinc/RING finger domain, C3HC4 (zinc finger)"/>
    <property type="match status" value="1"/>
</dbReference>
<feature type="domain" description="MAM" evidence="20">
    <location>
        <begin position="155"/>
        <end position="315"/>
    </location>
</feature>
<evidence type="ECO:0000256" key="10">
    <source>
        <dbReference type="ARBA" id="ARBA00022989"/>
    </source>
</evidence>
<dbReference type="PRINTS" id="PR00258">
    <property type="entry name" value="SPERACTRCPTR"/>
</dbReference>
<gene>
    <name evidence="25" type="primary">LOC116303758</name>
</gene>
<dbReference type="GeneID" id="116303758"/>
<feature type="domain" description="SRCR" evidence="21">
    <location>
        <begin position="321"/>
        <end position="422"/>
    </location>
</feature>
<dbReference type="Pfam" id="PF00530">
    <property type="entry name" value="SRCR"/>
    <property type="match status" value="4"/>
</dbReference>
<keyword evidence="8" id="KW-0378">Hydrolase</keyword>
<dbReference type="PRINTS" id="PR00261">
    <property type="entry name" value="LDLRECEPTOR"/>
</dbReference>
<evidence type="ECO:0000256" key="14">
    <source>
        <dbReference type="PROSITE-ProRule" id="PRU00124"/>
    </source>
</evidence>
<dbReference type="SUPFAM" id="SSF49899">
    <property type="entry name" value="Concanavalin A-like lectins/glucanases"/>
    <property type="match status" value="3"/>
</dbReference>
<dbReference type="InterPro" id="IPR036772">
    <property type="entry name" value="SRCR-like_dom_sf"/>
</dbReference>
<comment type="caution">
    <text evidence="15">Lacks conserved residue(s) required for the propagation of feature annotation.</text>
</comment>
<keyword evidence="7" id="KW-0677">Repeat</keyword>
<organism evidence="24 25">
    <name type="scientific">Actinia tenebrosa</name>
    <name type="common">Australian red waratah sea anemone</name>
    <dbReference type="NCBI Taxonomy" id="6105"/>
    <lineage>
        <taxon>Eukaryota</taxon>
        <taxon>Metazoa</taxon>
        <taxon>Cnidaria</taxon>
        <taxon>Anthozoa</taxon>
        <taxon>Hexacorallia</taxon>
        <taxon>Actiniaria</taxon>
        <taxon>Actiniidae</taxon>
        <taxon>Actinia</taxon>
    </lineage>
</organism>
<dbReference type="GO" id="GO:0005576">
    <property type="term" value="C:extracellular region"/>
    <property type="evidence" value="ECO:0007669"/>
    <property type="project" value="UniProtKB-SubCell"/>
</dbReference>
<dbReference type="Gene3D" id="3.80.10.10">
    <property type="entry name" value="Ribonuclease Inhibitor"/>
    <property type="match status" value="1"/>
</dbReference>
<dbReference type="SUPFAM" id="SSF57850">
    <property type="entry name" value="RING/U-box"/>
    <property type="match status" value="1"/>
</dbReference>
<sequence>MMESCCSMSLLLYIAIISVCLPQPSFFTVLADPDHSACNFKRCSCQDTSISCQGNLGEKELKNIPKDTENIIFQDGLNCDCETVKLVEWASDKRITIDGKCNEPAHLAGQPVNEINKEQLKCGHTHVRKRRSIIENETLNFTDTKPTGPDGLPLWPCDFEENFCQWFQLSDSDFKWTRQNGSTKSHFTGPNGDHTFGNGTYIYIETSVPKQLNDKTRLVSPTLRPVKANQTCNMTFYVHMYGNNIGQLNIYQAPVIGHDTLKKFFKTSQGDAWLKEEVTFDSNEEFQIIFEGVRGNGYQGDIALDDISFSTGCQRLVPGYVRLRSADPKAFNTGVVDIYNNGSWGQVCRDGWTSADASVACRELGFDSVKQISAVSTNGLSITGLTSLNCTGTETSVNKCPRSAWSKATLCTSNQTASLGCTGIAPVCPLKTHMYCPKKPGEPTAKCISLGQRCDFIDDCWDGSDERDCNNYTRCTFEEADFCGWLQAVNDHMNWTRHRGSTPTQSTGPSQDHNGDASKYYIYINVAGRAAEKAKIAVTPRFQGNHQGLCKVRFFYHMYGWGTGSLRVLITDQYTVRTLWQKKGRLGDQWNRAEVTLLNTSKSFQVVFEAEHTGYVSQGDIAIDDVSFTPECLPAKHENISCSPSTFKCSSLECISLEDRCDFKMDCFDGTDERNCGFNTPGRCNFEGNFCDWNNETDDKFDFERHQGSTVSFGTGPSYDHTLGYGQRGFYAYIESSHPRKNGDKARLVGPQFMWKNITGCKIRFFYHMWSIRYNVVGTLKVMLRNPITRETVTIWQKFGSQDNKWILADVPIATNWSIAEVVIEATRGQSYLSDIAIDDISFTPQCYPPIPSHVDKNYDVRLVGSKSSYQGRVEVFRVGYWGTVCNDGWDKNDAQVVCRQLGYAGAMNVFPSFGSGKGQIWLDDIKCIGNESNLNMCGHNGWSNHNCDHSKDATAVCDISGGTTAPIRLTGHTNDTHGGRVEVHYHNKWGSICFDEWDLHDAHVVCRQAGFLGVEKVMSEPSESTGHIWLSKVKCEGNENSLDKCQHSDWSVVSSCSHGYAGVVCKRSGASEGDIRLTGGRSQKEGRLEIFHRGEWGTVCEDYWSKEDAKVVCNELGFTSVVKVYQSFGPGTGQVWLHNLQCYGNETSLTQCRHGRWATSPCSHDEDVGLICGDNSYIGCYKDNDPRVMSHKSTMKDLTPVRCLQYCQSKGYSYLGLEWSTECYCGNHYDKYGNASASECSSPCAGDPSKTCGGPWRLSVYTTNPAILPSSAPGYLPVRQSCSSVSYIRNYGFLSSLASPNYFSGDHQSGYIWSPLYPSNYPNKIHCVWVLNLMPGSKARIEFIDFQTEKDFDYLEVRDGKRIYNQPLTPRFGFSGNKSSILTASSNTMWIKFYADISINAKGFKLRYVSSGLSMSTTPATTLTTPTLSPSSLPIIQNVIGGCNGVLDAVNTTFGYYDYYHDTGFIRSPGYPTQLYGNNLQCQWSVFVQQGYKIIMKVTDMDLHASSNDNLVIDDGHHTERSTGRSLPWSFQSTDRFLRVYFSTDSSGQAKGFMMKYERASFVPRTTSAVTSYATTKEPPSDGNGSGGNYDKRSANDKGMSGGSIAGIVVGFIVLILIIIILVLILLKNKKKRRNPQARHCFINEAYDNTDGMVMANAGAMAPHGLQDNTIFYASAAVAPPPYTPEAAANDPTPGYTVPTPTAPSEQVYSNLYSRPPPYNQYNDADSNSTTTGIGSVTNLRAAANDGQQAVEATAFPPLSGVLPGNGLPSVDGDTAFVKSVLPPIGIPAQDTKTPLPDDQAGPLPEKPPLTVVPVTNNNHPPARPNGLAPLEGINRCPASVAFGAEVPFEFICPISNEIMKRPVSASDGYTYDRRAIKSWFRQNRTSPMTNEPITDFTLRANEHLEARIKEFVRAHSRA</sequence>
<feature type="signal peptide" evidence="18">
    <location>
        <begin position="1"/>
        <end position="22"/>
    </location>
</feature>
<evidence type="ECO:0000256" key="5">
    <source>
        <dbReference type="ARBA" id="ARBA00022692"/>
    </source>
</evidence>
<keyword evidence="13" id="KW-0325">Glycoprotein</keyword>
<evidence type="ECO:0000259" key="22">
    <source>
        <dbReference type="PROSITE" id="PS51212"/>
    </source>
</evidence>
<feature type="domain" description="CUB" evidence="19">
    <location>
        <begin position="1283"/>
        <end position="1412"/>
    </location>
</feature>
<keyword evidence="3" id="KW-0964">Secreted</keyword>
<dbReference type="Pfam" id="PF00057">
    <property type="entry name" value="Ldl_recept_a"/>
    <property type="match status" value="1"/>
</dbReference>
<feature type="region of interest" description="Disordered" evidence="16">
    <location>
        <begin position="1689"/>
        <end position="1717"/>
    </location>
</feature>
<dbReference type="Proteomes" id="UP000515163">
    <property type="component" value="Unplaced"/>
</dbReference>
<dbReference type="PROSITE" id="PS50287">
    <property type="entry name" value="SRCR_2"/>
    <property type="match status" value="4"/>
</dbReference>
<evidence type="ECO:0000256" key="2">
    <source>
        <dbReference type="ARBA" id="ARBA00004613"/>
    </source>
</evidence>
<evidence type="ECO:0000256" key="18">
    <source>
        <dbReference type="SAM" id="SignalP"/>
    </source>
</evidence>
<dbReference type="PANTHER" id="PTHR23282:SF142">
    <property type="entry name" value="MAM DOMAIN-CONTAINING PROTEIN"/>
    <property type="match status" value="1"/>
</dbReference>
<feature type="disulfide bond" evidence="15">
    <location>
        <begin position="390"/>
        <end position="400"/>
    </location>
</feature>
<evidence type="ECO:0000313" key="25">
    <source>
        <dbReference type="RefSeq" id="XP_031569216.1"/>
    </source>
</evidence>
<feature type="disulfide bond" evidence="15">
    <location>
        <begin position="1143"/>
        <end position="1153"/>
    </location>
</feature>
<dbReference type="SUPFAM" id="SSF49854">
    <property type="entry name" value="Spermadhesin, CUB domain"/>
    <property type="match status" value="2"/>
</dbReference>
<feature type="domain" description="SRCR" evidence="21">
    <location>
        <begin position="968"/>
        <end position="1067"/>
    </location>
</feature>
<evidence type="ECO:0000256" key="6">
    <source>
        <dbReference type="ARBA" id="ARBA00022729"/>
    </source>
</evidence>
<feature type="disulfide bond" evidence="14">
    <location>
        <begin position="661"/>
        <end position="676"/>
    </location>
</feature>
<dbReference type="InterPro" id="IPR036055">
    <property type="entry name" value="LDL_receptor-like_sf"/>
</dbReference>
<dbReference type="Gene3D" id="3.10.250.10">
    <property type="entry name" value="SRCR-like domain"/>
    <property type="match status" value="4"/>
</dbReference>
<dbReference type="SUPFAM" id="SSF56487">
    <property type="entry name" value="SRCR-like"/>
    <property type="match status" value="4"/>
</dbReference>
<evidence type="ECO:0000259" key="21">
    <source>
        <dbReference type="PROSITE" id="PS50287"/>
    </source>
</evidence>
<dbReference type="Gene3D" id="2.60.120.290">
    <property type="entry name" value="Spermadhesin, CUB domain"/>
    <property type="match status" value="2"/>
</dbReference>
<feature type="domain" description="SRCR" evidence="21">
    <location>
        <begin position="861"/>
        <end position="959"/>
    </location>
</feature>
<evidence type="ECO:0000256" key="12">
    <source>
        <dbReference type="ARBA" id="ARBA00023157"/>
    </source>
</evidence>
<feature type="domain" description="U-box" evidence="23">
    <location>
        <begin position="1847"/>
        <end position="1920"/>
    </location>
</feature>
<feature type="disulfide bond" evidence="14">
    <location>
        <begin position="642"/>
        <end position="654"/>
    </location>
</feature>
<feature type="disulfide bond" evidence="15">
    <location>
        <begin position="1036"/>
        <end position="1046"/>
    </location>
</feature>
<dbReference type="Gene3D" id="2.60.120.200">
    <property type="match status" value="3"/>
</dbReference>
<evidence type="ECO:0000313" key="24">
    <source>
        <dbReference type="Proteomes" id="UP000515163"/>
    </source>
</evidence>
<dbReference type="InterPro" id="IPR002889">
    <property type="entry name" value="WSC_carb-bd"/>
</dbReference>
<keyword evidence="10 17" id="KW-1133">Transmembrane helix</keyword>
<dbReference type="FunFam" id="3.10.250.10:FF:000006">
    <property type="entry name" value="neurotrypsin isoform X2"/>
    <property type="match status" value="1"/>
</dbReference>
<evidence type="ECO:0000259" key="19">
    <source>
        <dbReference type="PROSITE" id="PS01180"/>
    </source>
</evidence>
<dbReference type="InterPro" id="IPR013320">
    <property type="entry name" value="ConA-like_dom_sf"/>
</dbReference>
<dbReference type="PROSITE" id="PS51212">
    <property type="entry name" value="WSC"/>
    <property type="match status" value="1"/>
</dbReference>
<dbReference type="SMART" id="SM00192">
    <property type="entry name" value="LDLa"/>
    <property type="match status" value="2"/>
</dbReference>
<evidence type="ECO:0000256" key="11">
    <source>
        <dbReference type="ARBA" id="ARBA00023136"/>
    </source>
</evidence>
<keyword evidence="24" id="KW-1185">Reference proteome</keyword>
<evidence type="ECO:0000256" key="7">
    <source>
        <dbReference type="ARBA" id="ARBA00022737"/>
    </source>
</evidence>
<keyword evidence="12 15" id="KW-1015">Disulfide bond</keyword>
<keyword evidence="6 18" id="KW-0732">Signal</keyword>
<dbReference type="InterPro" id="IPR000859">
    <property type="entry name" value="CUB_dom"/>
</dbReference>
<dbReference type="InterPro" id="IPR000998">
    <property type="entry name" value="MAM_dom"/>
</dbReference>
<feature type="domain" description="MAM" evidence="20">
    <location>
        <begin position="682"/>
        <end position="849"/>
    </location>
</feature>
<dbReference type="SUPFAM" id="SSF57424">
    <property type="entry name" value="LDL receptor-like module"/>
    <property type="match status" value="2"/>
</dbReference>
<dbReference type="Pfam" id="PF00629">
    <property type="entry name" value="MAM"/>
    <property type="match status" value="3"/>
</dbReference>
<dbReference type="PANTHER" id="PTHR23282">
    <property type="entry name" value="APICAL ENDOSOMAL GLYCOPROTEIN PRECURSOR"/>
    <property type="match status" value="1"/>
</dbReference>
<comment type="subcellular location">
    <subcellularLocation>
        <location evidence="1">Membrane</location>
        <topology evidence="1">Single-pass membrane protein</topology>
    </subcellularLocation>
    <subcellularLocation>
        <location evidence="2">Secreted</location>
    </subcellularLocation>
</comment>
<evidence type="ECO:0000256" key="8">
    <source>
        <dbReference type="ARBA" id="ARBA00022801"/>
    </source>
</evidence>
<dbReference type="Pfam" id="PF00431">
    <property type="entry name" value="CUB"/>
    <property type="match status" value="2"/>
</dbReference>
<dbReference type="SMART" id="SM00042">
    <property type="entry name" value="CUB"/>
    <property type="match status" value="2"/>
</dbReference>
<dbReference type="PROSITE" id="PS01180">
    <property type="entry name" value="CUB"/>
    <property type="match status" value="2"/>
</dbReference>
<dbReference type="InterPro" id="IPR003613">
    <property type="entry name" value="Ubox_domain"/>
</dbReference>
<feature type="domain" description="MAM" evidence="20">
    <location>
        <begin position="473"/>
        <end position="634"/>
    </location>
</feature>
<evidence type="ECO:0000259" key="23">
    <source>
        <dbReference type="PROSITE" id="PS51698"/>
    </source>
</evidence>
<protein>
    <submittedName>
        <fullName evidence="25">Uncharacterized protein LOC116303758 isoform X2</fullName>
    </submittedName>
</protein>
<dbReference type="CDD" id="cd16655">
    <property type="entry name" value="RING-Ubox_WDSUB1-like"/>
    <property type="match status" value="1"/>
</dbReference>
<dbReference type="PROSITE" id="PS00420">
    <property type="entry name" value="SRCR_1"/>
    <property type="match status" value="1"/>
</dbReference>
<evidence type="ECO:0000256" key="4">
    <source>
        <dbReference type="ARBA" id="ARBA00022670"/>
    </source>
</evidence>
<dbReference type="SMART" id="SM00202">
    <property type="entry name" value="SR"/>
    <property type="match status" value="4"/>
</dbReference>
<reference evidence="25" key="1">
    <citation type="submission" date="2025-08" db="UniProtKB">
        <authorList>
            <consortium name="RefSeq"/>
        </authorList>
    </citation>
    <scope>IDENTIFICATION</scope>
    <source>
        <tissue evidence="25">Tentacle</tissue>
    </source>
</reference>
<name>A0A6P8IQ64_ACTTE</name>
<dbReference type="CDD" id="cd00112">
    <property type="entry name" value="LDLa"/>
    <property type="match status" value="2"/>
</dbReference>
<evidence type="ECO:0000259" key="20">
    <source>
        <dbReference type="PROSITE" id="PS50060"/>
    </source>
</evidence>
<feature type="disulfide bond" evidence="14">
    <location>
        <begin position="454"/>
        <end position="469"/>
    </location>
</feature>
<dbReference type="InterPro" id="IPR013083">
    <property type="entry name" value="Znf_RING/FYVE/PHD"/>
</dbReference>
<dbReference type="SMART" id="SM00504">
    <property type="entry name" value="Ubox"/>
    <property type="match status" value="1"/>
</dbReference>
<keyword evidence="5 17" id="KW-0812">Transmembrane</keyword>
<evidence type="ECO:0000256" key="9">
    <source>
        <dbReference type="ARBA" id="ARBA00022825"/>
    </source>
</evidence>
<dbReference type="CDD" id="cd00041">
    <property type="entry name" value="CUB"/>
    <property type="match status" value="2"/>
</dbReference>
<dbReference type="GO" id="GO:0006508">
    <property type="term" value="P:proteolysis"/>
    <property type="evidence" value="ECO:0007669"/>
    <property type="project" value="UniProtKB-KW"/>
</dbReference>
<proteinExistence type="predicted"/>
<dbReference type="RefSeq" id="XP_031569216.1">
    <property type="nucleotide sequence ID" value="XM_031713356.1"/>
</dbReference>
<evidence type="ECO:0000256" key="17">
    <source>
        <dbReference type="SAM" id="Phobius"/>
    </source>
</evidence>
<dbReference type="SMART" id="SM00321">
    <property type="entry name" value="WSC"/>
    <property type="match status" value="1"/>
</dbReference>
<dbReference type="FunFam" id="3.10.250.10:FF:000005">
    <property type="entry name" value="Neurotrypsin isoform A"/>
    <property type="match status" value="1"/>
</dbReference>
<evidence type="ECO:0000256" key="1">
    <source>
        <dbReference type="ARBA" id="ARBA00004167"/>
    </source>
</evidence>
<dbReference type="GO" id="GO:0008236">
    <property type="term" value="F:serine-type peptidase activity"/>
    <property type="evidence" value="ECO:0007669"/>
    <property type="project" value="UniProtKB-KW"/>
</dbReference>
<keyword evidence="11 17" id="KW-0472">Membrane</keyword>
<dbReference type="CDD" id="cd06263">
    <property type="entry name" value="MAM"/>
    <property type="match status" value="3"/>
</dbReference>
<feature type="domain" description="CUB" evidence="19">
    <location>
        <begin position="1444"/>
        <end position="1561"/>
    </location>
</feature>
<feature type="chain" id="PRO_5027546367" evidence="18">
    <location>
        <begin position="23"/>
        <end position="1920"/>
    </location>
</feature>
<dbReference type="GO" id="GO:0016567">
    <property type="term" value="P:protein ubiquitination"/>
    <property type="evidence" value="ECO:0007669"/>
    <property type="project" value="InterPro"/>
</dbReference>
<dbReference type="FunFam" id="3.10.250.10:FF:000016">
    <property type="entry name" value="Scavenger receptor cysteine-rich protein type 12"/>
    <property type="match status" value="1"/>
</dbReference>
<feature type="disulfide bond" evidence="15">
    <location>
        <begin position="928"/>
        <end position="938"/>
    </location>
</feature>
<feature type="domain" description="WSC" evidence="22">
    <location>
        <begin position="1175"/>
        <end position="1265"/>
    </location>
</feature>
<dbReference type="OrthoDB" id="5985073at2759"/>
<dbReference type="GO" id="GO:0004842">
    <property type="term" value="F:ubiquitin-protein transferase activity"/>
    <property type="evidence" value="ECO:0007669"/>
    <property type="project" value="InterPro"/>
</dbReference>
<dbReference type="Gene3D" id="4.10.400.10">
    <property type="entry name" value="Low-density Lipoprotein Receptor"/>
    <property type="match status" value="2"/>
</dbReference>
<evidence type="ECO:0000256" key="3">
    <source>
        <dbReference type="ARBA" id="ARBA00022525"/>
    </source>
</evidence>
<feature type="transmembrane region" description="Helical" evidence="17">
    <location>
        <begin position="1606"/>
        <end position="1628"/>
    </location>
</feature>
<accession>A0A6P8IQ64</accession>
<dbReference type="PROSITE" id="PS50060">
    <property type="entry name" value="MAM_2"/>
    <property type="match status" value="3"/>
</dbReference>
<feature type="compositionally biased region" description="Polar residues" evidence="16">
    <location>
        <begin position="1700"/>
        <end position="1714"/>
    </location>
</feature>
<feature type="disulfide bond" evidence="14">
    <location>
        <begin position="649"/>
        <end position="667"/>
    </location>
</feature>
<evidence type="ECO:0000256" key="13">
    <source>
        <dbReference type="ARBA" id="ARBA00023180"/>
    </source>
</evidence>
<dbReference type="Pfam" id="PF04564">
    <property type="entry name" value="U-box"/>
    <property type="match status" value="1"/>
</dbReference>
<dbReference type="InterPro" id="IPR035914">
    <property type="entry name" value="Sperma_CUB_dom_sf"/>
</dbReference>
<keyword evidence="4" id="KW-0645">Protease</keyword>
<dbReference type="GO" id="GO:0016020">
    <property type="term" value="C:membrane"/>
    <property type="evidence" value="ECO:0007669"/>
    <property type="project" value="UniProtKB-SubCell"/>
</dbReference>
<keyword evidence="9" id="KW-0720">Serine protease</keyword>
<dbReference type="PROSITE" id="PS50068">
    <property type="entry name" value="LDLRA_2"/>
    <property type="match status" value="2"/>
</dbReference>
<dbReference type="InterPro" id="IPR051560">
    <property type="entry name" value="MAM_domain-containing"/>
</dbReference>
<feature type="region of interest" description="Disordered" evidence="16">
    <location>
        <begin position="1572"/>
        <end position="1596"/>
    </location>
</feature>
<dbReference type="PROSITE" id="PS51698">
    <property type="entry name" value="U_BOX"/>
    <property type="match status" value="1"/>
</dbReference>
<dbReference type="InterPro" id="IPR002172">
    <property type="entry name" value="LDrepeatLR_classA_rpt"/>
</dbReference>
<dbReference type="InterPro" id="IPR001190">
    <property type="entry name" value="SRCR"/>
</dbReference>
<dbReference type="Pfam" id="PF01822">
    <property type="entry name" value="WSC"/>
    <property type="match status" value="1"/>
</dbReference>
<dbReference type="PROSITE" id="PS01209">
    <property type="entry name" value="LDLRA_1"/>
    <property type="match status" value="2"/>
</dbReference>
<dbReference type="InterPro" id="IPR023415">
    <property type="entry name" value="LDLR_class-A_CS"/>
</dbReference>
<evidence type="ECO:0000256" key="15">
    <source>
        <dbReference type="PROSITE-ProRule" id="PRU00196"/>
    </source>
</evidence>
<dbReference type="FunFam" id="3.10.250.10:FF:000001">
    <property type="entry name" value="Lysyl oxidase 4 isoform X1"/>
    <property type="match status" value="1"/>
</dbReference>
<dbReference type="SMART" id="SM00137">
    <property type="entry name" value="MAM"/>
    <property type="match status" value="3"/>
</dbReference>
<dbReference type="InterPro" id="IPR032675">
    <property type="entry name" value="LRR_dom_sf"/>
</dbReference>